<dbReference type="Proteomes" id="UP000604046">
    <property type="component" value="Unassembled WGS sequence"/>
</dbReference>
<keyword evidence="2" id="KW-1185">Reference proteome</keyword>
<reference evidence="1" key="1">
    <citation type="submission" date="2021-02" db="EMBL/GenBank/DDBJ databases">
        <authorList>
            <person name="Dougan E. K."/>
            <person name="Rhodes N."/>
            <person name="Thang M."/>
            <person name="Chan C."/>
        </authorList>
    </citation>
    <scope>NUCLEOTIDE SEQUENCE</scope>
</reference>
<gene>
    <name evidence="1" type="ORF">SNAT2548_LOCUS9158</name>
</gene>
<evidence type="ECO:0000313" key="2">
    <source>
        <dbReference type="Proteomes" id="UP000604046"/>
    </source>
</evidence>
<dbReference type="AlphaFoldDB" id="A0A812KJ09"/>
<accession>A0A812KJ09</accession>
<sequence>MENRSARWKGLADQFVSITFLLSSARHSGSALTSVIRQDDMGKILAVCDVDKDPWHESSWDQPGATTQVTGGNREVMHCESLSSSPRPPLNPRRLANVELGEEGGFRGRSEPPILEI</sequence>
<comment type="caution">
    <text evidence="1">The sequence shown here is derived from an EMBL/GenBank/DDBJ whole genome shotgun (WGS) entry which is preliminary data.</text>
</comment>
<name>A0A812KJ09_9DINO</name>
<dbReference type="EMBL" id="CAJNDS010000702">
    <property type="protein sequence ID" value="CAE7228906.1"/>
    <property type="molecule type" value="Genomic_DNA"/>
</dbReference>
<evidence type="ECO:0000313" key="1">
    <source>
        <dbReference type="EMBL" id="CAE7228906.1"/>
    </source>
</evidence>
<organism evidence="1 2">
    <name type="scientific">Symbiodinium natans</name>
    <dbReference type="NCBI Taxonomy" id="878477"/>
    <lineage>
        <taxon>Eukaryota</taxon>
        <taxon>Sar</taxon>
        <taxon>Alveolata</taxon>
        <taxon>Dinophyceae</taxon>
        <taxon>Suessiales</taxon>
        <taxon>Symbiodiniaceae</taxon>
        <taxon>Symbiodinium</taxon>
    </lineage>
</organism>
<proteinExistence type="predicted"/>
<protein>
    <submittedName>
        <fullName evidence="1">Uncharacterized protein</fullName>
    </submittedName>
</protein>